<name>A0A1H8BQG5_9ACTN</name>
<evidence type="ECO:0000313" key="1">
    <source>
        <dbReference type="EMBL" id="SEM85120.1"/>
    </source>
</evidence>
<protein>
    <recommendedName>
        <fullName evidence="3">Adhesin</fullName>
    </recommendedName>
</protein>
<dbReference type="Proteomes" id="UP000198953">
    <property type="component" value="Unassembled WGS sequence"/>
</dbReference>
<keyword evidence="2" id="KW-1185">Reference proteome</keyword>
<organism evidence="1 2">
    <name type="scientific">Nonomuraea pusilla</name>
    <dbReference type="NCBI Taxonomy" id="46177"/>
    <lineage>
        <taxon>Bacteria</taxon>
        <taxon>Bacillati</taxon>
        <taxon>Actinomycetota</taxon>
        <taxon>Actinomycetes</taxon>
        <taxon>Streptosporangiales</taxon>
        <taxon>Streptosporangiaceae</taxon>
        <taxon>Nonomuraea</taxon>
    </lineage>
</organism>
<reference evidence="1 2" key="1">
    <citation type="submission" date="2016-10" db="EMBL/GenBank/DDBJ databases">
        <authorList>
            <person name="de Groot N.N."/>
        </authorList>
    </citation>
    <scope>NUCLEOTIDE SEQUENCE [LARGE SCALE GENOMIC DNA]</scope>
    <source>
        <strain evidence="1 2">DSM 43357</strain>
    </source>
</reference>
<accession>A0A1H8BQG5</accession>
<dbReference type="AlphaFoldDB" id="A0A1H8BQG5"/>
<dbReference type="EMBL" id="FOBF01000018">
    <property type="protein sequence ID" value="SEM85120.1"/>
    <property type="molecule type" value="Genomic_DNA"/>
</dbReference>
<evidence type="ECO:0000313" key="2">
    <source>
        <dbReference type="Proteomes" id="UP000198953"/>
    </source>
</evidence>
<dbReference type="STRING" id="46177.SAMN05660976_06165"/>
<dbReference type="RefSeq" id="WP_091104117.1">
    <property type="nucleotide sequence ID" value="NZ_FOBF01000018.1"/>
</dbReference>
<sequence>MRALWLAAGAVATLVALTLSTGNLWHVLATAEPPTEHMRSSIPFTLSDLKVEAGDGVSQVAITAGRDGELLLQRTVRWSGEKPRIIEHWDGRTLRLDARCPGARQPDGPICQGLWVLYVPPETRVDASARHGGLRVSSVFADVRVTSVSGNIEVTGILGSLWARSGTGNIVGMDLLGEEADVETGAGVLNVGFVNPPAKVRAVVRTVGDVTVTVPRAWYDVTAQAKERVLDVKQAGTASRKITATAPEGSVFVCCR</sequence>
<gene>
    <name evidence="1" type="ORF">SAMN05660976_06165</name>
</gene>
<proteinExistence type="predicted"/>
<dbReference type="OrthoDB" id="3520907at2"/>
<evidence type="ECO:0008006" key="3">
    <source>
        <dbReference type="Google" id="ProtNLM"/>
    </source>
</evidence>